<dbReference type="Proteomes" id="UP000594220">
    <property type="component" value="Unplaced"/>
</dbReference>
<dbReference type="InterPro" id="IPR047160">
    <property type="entry name" value="GP183-like"/>
</dbReference>
<dbReference type="PANTHER" id="PTHR24237:SF40">
    <property type="entry name" value="G PROTEIN-COUPLED RECEPTOR 141B"/>
    <property type="match status" value="1"/>
</dbReference>
<dbReference type="AlphaFoldDB" id="A0A7M4EVB2"/>
<keyword evidence="6" id="KW-0675">Receptor</keyword>
<evidence type="ECO:0000313" key="10">
    <source>
        <dbReference type="Ensembl" id="ENSCPRP00005015539.1"/>
    </source>
</evidence>
<feature type="transmembrane region" description="Helical" evidence="8">
    <location>
        <begin position="229"/>
        <end position="249"/>
    </location>
</feature>
<evidence type="ECO:0000256" key="7">
    <source>
        <dbReference type="ARBA" id="ARBA00023224"/>
    </source>
</evidence>
<dbReference type="PRINTS" id="PR01157">
    <property type="entry name" value="P2YPURNOCPTR"/>
</dbReference>
<feature type="transmembrane region" description="Helical" evidence="8">
    <location>
        <begin position="136"/>
        <end position="156"/>
    </location>
</feature>
<reference evidence="10" key="1">
    <citation type="submission" date="2025-08" db="UniProtKB">
        <authorList>
            <consortium name="Ensembl"/>
        </authorList>
    </citation>
    <scope>IDENTIFICATION</scope>
</reference>
<dbReference type="OMA" id="TMCCLDM"/>
<reference evidence="10" key="2">
    <citation type="submission" date="2025-09" db="UniProtKB">
        <authorList>
            <consortium name="Ensembl"/>
        </authorList>
    </citation>
    <scope>IDENTIFICATION</scope>
</reference>
<protein>
    <recommendedName>
        <fullName evidence="9">G-protein coupled receptors family 1 profile domain-containing protein</fullName>
    </recommendedName>
</protein>
<organism evidence="10 11">
    <name type="scientific">Crocodylus porosus</name>
    <name type="common">Saltwater crocodile</name>
    <name type="synonym">Estuarine crocodile</name>
    <dbReference type="NCBI Taxonomy" id="8502"/>
    <lineage>
        <taxon>Eukaryota</taxon>
        <taxon>Metazoa</taxon>
        <taxon>Chordata</taxon>
        <taxon>Craniata</taxon>
        <taxon>Vertebrata</taxon>
        <taxon>Euteleostomi</taxon>
        <taxon>Archelosauria</taxon>
        <taxon>Archosauria</taxon>
        <taxon>Crocodylia</taxon>
        <taxon>Longirostres</taxon>
        <taxon>Crocodylidae</taxon>
        <taxon>Crocodylus</taxon>
    </lineage>
</organism>
<dbReference type="GO" id="GO:0016020">
    <property type="term" value="C:membrane"/>
    <property type="evidence" value="ECO:0007669"/>
    <property type="project" value="UniProtKB-SubCell"/>
</dbReference>
<evidence type="ECO:0000256" key="1">
    <source>
        <dbReference type="ARBA" id="ARBA00004141"/>
    </source>
</evidence>
<dbReference type="PANTHER" id="PTHR24237">
    <property type="entry name" value="G-PROTEIN COUPLED RECEPTOR"/>
    <property type="match status" value="1"/>
</dbReference>
<dbReference type="GO" id="GO:0008142">
    <property type="term" value="F:oxysterol binding"/>
    <property type="evidence" value="ECO:0007669"/>
    <property type="project" value="InterPro"/>
</dbReference>
<feature type="transmembrane region" description="Helical" evidence="8">
    <location>
        <begin position="102"/>
        <end position="124"/>
    </location>
</feature>
<feature type="domain" description="G-protein coupled receptors family 1 profile" evidence="9">
    <location>
        <begin position="43"/>
        <end position="281"/>
    </location>
</feature>
<feature type="transmembrane region" description="Helical" evidence="8">
    <location>
        <begin position="25"/>
        <end position="47"/>
    </location>
</feature>
<keyword evidence="11" id="KW-1185">Reference proteome</keyword>
<evidence type="ECO:0000256" key="6">
    <source>
        <dbReference type="ARBA" id="ARBA00023170"/>
    </source>
</evidence>
<feature type="transmembrane region" description="Helical" evidence="8">
    <location>
        <begin position="181"/>
        <end position="208"/>
    </location>
</feature>
<sequence length="301" mass="35117">MMEISNTSSAQQLISLNETQISKTLYSILVSLYSVDLAGGITGVVLMSYHLLQRRSQSVMTAIIINLMVVHAILLLSLPFRLSYYISSEWKLGWFTCRMVSGLIYIHMYITFIFYVAIILIRLLKLEFKKCYTTTWLAVVWLVGILVILPIFISYYGTTDSYKDSECFQFQKDIMKEGMMITNYCLIATLMTIFSVLTIIQLAIIFQLAVKYWPEMNSHVEFRAHMKSFFFTLVILVCFIPHHVFRLYYIKHFHQNGDHKLLLYNEIFLAFTAMCCLDMLFRLSKLIRKRFGDLTVGYNGK</sequence>
<keyword evidence="3 8" id="KW-1133">Transmembrane helix</keyword>
<dbReference type="GeneTree" id="ENSGT01030000234518"/>
<dbReference type="SUPFAM" id="SSF81321">
    <property type="entry name" value="Family A G protein-coupled receptor-like"/>
    <property type="match status" value="1"/>
</dbReference>
<evidence type="ECO:0000256" key="2">
    <source>
        <dbReference type="ARBA" id="ARBA00022692"/>
    </source>
</evidence>
<dbReference type="InterPro" id="IPR017452">
    <property type="entry name" value="GPCR_Rhodpsn_7TM"/>
</dbReference>
<feature type="transmembrane region" description="Helical" evidence="8">
    <location>
        <begin position="261"/>
        <end position="281"/>
    </location>
</feature>
<evidence type="ECO:0000256" key="8">
    <source>
        <dbReference type="SAM" id="Phobius"/>
    </source>
</evidence>
<dbReference type="GO" id="GO:0004930">
    <property type="term" value="F:G protein-coupled receptor activity"/>
    <property type="evidence" value="ECO:0007669"/>
    <property type="project" value="UniProtKB-KW"/>
</dbReference>
<keyword evidence="5 8" id="KW-0472">Membrane</keyword>
<dbReference type="Gene3D" id="1.20.1070.10">
    <property type="entry name" value="Rhodopsin 7-helix transmembrane proteins"/>
    <property type="match status" value="1"/>
</dbReference>
<feature type="transmembrane region" description="Helical" evidence="8">
    <location>
        <begin position="59"/>
        <end position="82"/>
    </location>
</feature>
<evidence type="ECO:0000256" key="3">
    <source>
        <dbReference type="ARBA" id="ARBA00022989"/>
    </source>
</evidence>
<evidence type="ECO:0000259" key="9">
    <source>
        <dbReference type="PROSITE" id="PS50262"/>
    </source>
</evidence>
<name>A0A7M4EVB2_CROPO</name>
<dbReference type="PROSITE" id="PS50262">
    <property type="entry name" value="G_PROTEIN_RECEP_F1_2"/>
    <property type="match status" value="1"/>
</dbReference>
<keyword evidence="7" id="KW-0807">Transducer</keyword>
<proteinExistence type="predicted"/>
<keyword evidence="4" id="KW-0297">G-protein coupled receptor</keyword>
<accession>A0A7M4EVB2</accession>
<comment type="subcellular location">
    <subcellularLocation>
        <location evidence="1">Membrane</location>
        <topology evidence="1">Multi-pass membrane protein</topology>
    </subcellularLocation>
</comment>
<evidence type="ECO:0000256" key="5">
    <source>
        <dbReference type="ARBA" id="ARBA00023136"/>
    </source>
</evidence>
<dbReference type="Ensembl" id="ENSCPRT00005018223.1">
    <property type="protein sequence ID" value="ENSCPRP00005015539.1"/>
    <property type="gene ID" value="ENSCPRG00005010890.1"/>
</dbReference>
<evidence type="ECO:0000313" key="11">
    <source>
        <dbReference type="Proteomes" id="UP000594220"/>
    </source>
</evidence>
<keyword evidence="2 8" id="KW-0812">Transmembrane</keyword>
<evidence type="ECO:0000256" key="4">
    <source>
        <dbReference type="ARBA" id="ARBA00023040"/>
    </source>
</evidence>